<dbReference type="GO" id="GO:0015171">
    <property type="term" value="F:amino acid transmembrane transporter activity"/>
    <property type="evidence" value="ECO:0007669"/>
    <property type="project" value="TreeGrafter"/>
</dbReference>
<keyword evidence="3 6" id="KW-0812">Transmembrane</keyword>
<feature type="transmembrane region" description="Helical" evidence="6">
    <location>
        <begin position="187"/>
        <end position="205"/>
    </location>
</feature>
<feature type="transmembrane region" description="Helical" evidence="6">
    <location>
        <begin position="116"/>
        <end position="137"/>
    </location>
</feature>
<dbReference type="EMBL" id="LVJZ01000003">
    <property type="protein sequence ID" value="ODB95495.1"/>
    <property type="molecule type" value="Genomic_DNA"/>
</dbReference>
<evidence type="ECO:0000256" key="3">
    <source>
        <dbReference type="ARBA" id="ARBA00022692"/>
    </source>
</evidence>
<keyword evidence="8" id="KW-1185">Reference proteome</keyword>
<evidence type="ECO:0000256" key="1">
    <source>
        <dbReference type="ARBA" id="ARBA00004651"/>
    </source>
</evidence>
<gene>
    <name evidence="7" type="ORF">A3196_01240</name>
</gene>
<dbReference type="InterPro" id="IPR001123">
    <property type="entry name" value="LeuE-type"/>
</dbReference>
<feature type="transmembrane region" description="Helical" evidence="6">
    <location>
        <begin position="6"/>
        <end position="29"/>
    </location>
</feature>
<evidence type="ECO:0000256" key="2">
    <source>
        <dbReference type="ARBA" id="ARBA00022475"/>
    </source>
</evidence>
<organism evidence="7 8">
    <name type="scientific">Candidatus Thiodiazotropha endoloripes</name>
    <dbReference type="NCBI Taxonomy" id="1818881"/>
    <lineage>
        <taxon>Bacteria</taxon>
        <taxon>Pseudomonadati</taxon>
        <taxon>Pseudomonadota</taxon>
        <taxon>Gammaproteobacteria</taxon>
        <taxon>Chromatiales</taxon>
        <taxon>Sedimenticolaceae</taxon>
        <taxon>Candidatus Thiodiazotropha</taxon>
    </lineage>
</organism>
<keyword evidence="5 6" id="KW-0472">Membrane</keyword>
<accession>A0A1E2ULR9</accession>
<keyword evidence="4 6" id="KW-1133">Transmembrane helix</keyword>
<evidence type="ECO:0000313" key="7">
    <source>
        <dbReference type="EMBL" id="ODB95495.1"/>
    </source>
</evidence>
<sequence>MISLTTAYAFITVSFVLCLAPGPDNIFVLTQSALYGRVKGYLVTLGLCTGLIVHSLVVALGFAALLKTSPIAITLLKVIGAGYLSYLGWLSLNAAQNSLTSSESVSLSPLQLYRRGIIMNVTNPKVTIFFLAFLPQFTNPQQGQAAQQIMLLGSLFILITFVTFGVIAFLAGSLGSWLNQSPKAQQYLNRIAGLVFIALALNLLFSDIG</sequence>
<feature type="transmembrane region" description="Helical" evidence="6">
    <location>
        <begin position="71"/>
        <end position="95"/>
    </location>
</feature>
<dbReference type="RefSeq" id="WP_069003770.1">
    <property type="nucleotide sequence ID" value="NZ_LVJW01000006.1"/>
</dbReference>
<dbReference type="GO" id="GO:0005886">
    <property type="term" value="C:plasma membrane"/>
    <property type="evidence" value="ECO:0007669"/>
    <property type="project" value="UniProtKB-SubCell"/>
</dbReference>
<evidence type="ECO:0000256" key="6">
    <source>
        <dbReference type="SAM" id="Phobius"/>
    </source>
</evidence>
<evidence type="ECO:0000256" key="5">
    <source>
        <dbReference type="ARBA" id="ARBA00023136"/>
    </source>
</evidence>
<reference evidence="7 8" key="1">
    <citation type="submission" date="2016-03" db="EMBL/GenBank/DDBJ databases">
        <title>Chemosynthetic sulphur-oxidizing symbionts of marine invertebrate animals are capable of nitrogen fixation.</title>
        <authorList>
            <person name="Petersen J.M."/>
            <person name="Kemper A."/>
            <person name="Gruber-Vodicka H."/>
            <person name="Cardini U."/>
            <person name="Geest Mvander."/>
            <person name="Kleiner M."/>
            <person name="Bulgheresi S."/>
            <person name="Fussmann M."/>
            <person name="Herbold C."/>
            <person name="Seah B.K.B."/>
            <person name="Antony C.Paul."/>
            <person name="Liu D."/>
            <person name="Belitz A."/>
            <person name="Weber M."/>
        </authorList>
    </citation>
    <scope>NUCLEOTIDE SEQUENCE [LARGE SCALE GENOMIC DNA]</scope>
    <source>
        <strain evidence="7">G_D</strain>
    </source>
</reference>
<evidence type="ECO:0000313" key="8">
    <source>
        <dbReference type="Proteomes" id="UP000094849"/>
    </source>
</evidence>
<dbReference type="PANTHER" id="PTHR30086">
    <property type="entry name" value="ARGININE EXPORTER PROTEIN ARGO"/>
    <property type="match status" value="1"/>
</dbReference>
<evidence type="ECO:0000256" key="4">
    <source>
        <dbReference type="ARBA" id="ARBA00022989"/>
    </source>
</evidence>
<feature type="transmembrane region" description="Helical" evidence="6">
    <location>
        <begin position="149"/>
        <end position="175"/>
    </location>
</feature>
<dbReference type="AlphaFoldDB" id="A0A1E2ULR9"/>
<dbReference type="PIRSF" id="PIRSF006324">
    <property type="entry name" value="LeuE"/>
    <property type="match status" value="1"/>
</dbReference>
<name>A0A1E2ULR9_9GAMM</name>
<dbReference type="Pfam" id="PF01810">
    <property type="entry name" value="LysE"/>
    <property type="match status" value="1"/>
</dbReference>
<comment type="caution">
    <text evidence="7">The sequence shown here is derived from an EMBL/GenBank/DDBJ whole genome shotgun (WGS) entry which is preliminary data.</text>
</comment>
<proteinExistence type="predicted"/>
<protein>
    <submittedName>
        <fullName evidence="7">Threonine transporter RhtB</fullName>
    </submittedName>
</protein>
<comment type="subcellular location">
    <subcellularLocation>
        <location evidence="1">Cell membrane</location>
        <topology evidence="1">Multi-pass membrane protein</topology>
    </subcellularLocation>
</comment>
<keyword evidence="2" id="KW-1003">Cell membrane</keyword>
<dbReference type="PANTHER" id="PTHR30086:SF20">
    <property type="entry name" value="ARGININE EXPORTER PROTEIN ARGO-RELATED"/>
    <property type="match status" value="1"/>
</dbReference>
<dbReference type="Proteomes" id="UP000094849">
    <property type="component" value="Unassembled WGS sequence"/>
</dbReference>
<feature type="transmembrane region" description="Helical" evidence="6">
    <location>
        <begin position="41"/>
        <end position="65"/>
    </location>
</feature>